<evidence type="ECO:0000313" key="3">
    <source>
        <dbReference type="EMBL" id="MXP39988.1"/>
    </source>
</evidence>
<reference evidence="3 4" key="1">
    <citation type="submission" date="2019-12" db="EMBL/GenBank/DDBJ databases">
        <title>Genomic-based taxomic classification of the family Erythrobacteraceae.</title>
        <authorList>
            <person name="Xu L."/>
        </authorList>
    </citation>
    <scope>NUCLEOTIDE SEQUENCE [LARGE SCALE GENOMIC DNA]</scope>
    <source>
        <strain evidence="3 4">JCM 10282</strain>
    </source>
</reference>
<dbReference type="Proteomes" id="UP000430021">
    <property type="component" value="Unassembled WGS sequence"/>
</dbReference>
<dbReference type="Proteomes" id="UP000548685">
    <property type="component" value="Unassembled WGS sequence"/>
</dbReference>
<keyword evidence="1" id="KW-0812">Transmembrane</keyword>
<feature type="transmembrane region" description="Helical" evidence="1">
    <location>
        <begin position="12"/>
        <end position="33"/>
    </location>
</feature>
<dbReference type="EMBL" id="WTYB01000007">
    <property type="protein sequence ID" value="MXP39988.1"/>
    <property type="molecule type" value="Genomic_DNA"/>
</dbReference>
<keyword evidence="1" id="KW-1133">Transmembrane helix</keyword>
<gene>
    <name evidence="2" type="ORF">FHS52_003238</name>
    <name evidence="3" type="ORF">GRI59_15385</name>
</gene>
<sequence length="169" mass="18567">MPAKSLRNFRSYAAMEALNIVLVPGAVLLLAPPGNWAEILAMGIAMAACAGFLFVGAAYWAGLDQRLTTSNRSAMTRALTLAHRLEIPLLLITAAALPMLAFAIYNGGWSWPVIGAALLTVLAALEYINYYHRQLQHFDRPSDFKRLMTGSGFRRSHMARDLAAYRNGR</sequence>
<evidence type="ECO:0000256" key="1">
    <source>
        <dbReference type="SAM" id="Phobius"/>
    </source>
</evidence>
<name>A0A6I4UMR6_9SPHN</name>
<comment type="caution">
    <text evidence="3">The sequence shown here is derived from an EMBL/GenBank/DDBJ whole genome shotgun (WGS) entry which is preliminary data.</text>
</comment>
<dbReference type="RefSeq" id="WP_160762140.1">
    <property type="nucleotide sequence ID" value="NZ_BAAADZ010000006.1"/>
</dbReference>
<keyword evidence="1" id="KW-0472">Membrane</keyword>
<keyword evidence="5" id="KW-1185">Reference proteome</keyword>
<proteinExistence type="predicted"/>
<evidence type="ECO:0000313" key="4">
    <source>
        <dbReference type="Proteomes" id="UP000430021"/>
    </source>
</evidence>
<accession>A0A6I4UMR6</accession>
<feature type="transmembrane region" description="Helical" evidence="1">
    <location>
        <begin position="39"/>
        <end position="63"/>
    </location>
</feature>
<dbReference type="OrthoDB" id="7391639at2"/>
<reference evidence="2 5" key="2">
    <citation type="submission" date="2020-08" db="EMBL/GenBank/DDBJ databases">
        <title>Genomic Encyclopedia of Type Strains, Phase IV (KMG-IV): sequencing the most valuable type-strain genomes for metagenomic binning, comparative biology and taxonomic classification.</title>
        <authorList>
            <person name="Goeker M."/>
        </authorList>
    </citation>
    <scope>NUCLEOTIDE SEQUENCE [LARGE SCALE GENOMIC DNA]</scope>
    <source>
        <strain evidence="2 5">DSM 8510</strain>
    </source>
</reference>
<protein>
    <submittedName>
        <fullName evidence="3">Uncharacterized protein</fullName>
    </submittedName>
</protein>
<dbReference type="AlphaFoldDB" id="A0A6I4UMR6"/>
<feature type="transmembrane region" description="Helical" evidence="1">
    <location>
        <begin position="84"/>
        <end position="105"/>
    </location>
</feature>
<dbReference type="EMBL" id="JACICE010000007">
    <property type="protein sequence ID" value="MBB3777241.1"/>
    <property type="molecule type" value="Genomic_DNA"/>
</dbReference>
<evidence type="ECO:0000313" key="5">
    <source>
        <dbReference type="Proteomes" id="UP000548685"/>
    </source>
</evidence>
<feature type="transmembrane region" description="Helical" evidence="1">
    <location>
        <begin position="111"/>
        <end position="130"/>
    </location>
</feature>
<evidence type="ECO:0000313" key="2">
    <source>
        <dbReference type="EMBL" id="MBB3777241.1"/>
    </source>
</evidence>
<organism evidence="3 4">
    <name type="scientific">Erythrobacter ramosus</name>
    <dbReference type="NCBI Taxonomy" id="35811"/>
    <lineage>
        <taxon>Bacteria</taxon>
        <taxon>Pseudomonadati</taxon>
        <taxon>Pseudomonadota</taxon>
        <taxon>Alphaproteobacteria</taxon>
        <taxon>Sphingomonadales</taxon>
        <taxon>Erythrobacteraceae</taxon>
        <taxon>Erythrobacter/Porphyrobacter group</taxon>
        <taxon>Erythrobacter</taxon>
    </lineage>
</organism>